<accession>I3TE53</accession>
<evidence type="ECO:0000256" key="3">
    <source>
        <dbReference type="ARBA" id="ARBA00022989"/>
    </source>
</evidence>
<dbReference type="eggNOG" id="arCOG01546">
    <property type="taxonomic scope" value="Archaea"/>
</dbReference>
<keyword evidence="3 5" id="KW-1133">Transmembrane helix</keyword>
<dbReference type="InParanoid" id="I3TE53"/>
<evidence type="ECO:0000256" key="5">
    <source>
        <dbReference type="SAM" id="Phobius"/>
    </source>
</evidence>
<evidence type="ECO:0000256" key="4">
    <source>
        <dbReference type="ARBA" id="ARBA00023136"/>
    </source>
</evidence>
<keyword evidence="4 5" id="KW-0472">Membrane</keyword>
<dbReference type="Proteomes" id="UP000005270">
    <property type="component" value="Chromosome"/>
</dbReference>
<dbReference type="HOGENOM" id="CLU_015134_0_2_2"/>
<sequence>MVHQVIWFLFESLVYPGLVFIILLIIFTQWLYRKLSARIQYRRGPIHSGPFGILQPLADLIKLLAKEDVYNVFGLNIPPLVVISLAIGALSSVTLLTPLALKPLYAPFDAVLVLYLLAFVPFAIAYLALSNPNPYTSIGVARYLALLIAAEPPYILSFLAPLIIAAKYEGTEYSVYLTSNFSYRLWAENPASMALAAASSFIAVMALLMVKPFDSPEAEAEIYWGLFTELGGPRLALGMFAKFAERIVYPLFFALLFLGGPWPFQGSGLLPVTVVLLKYLVVYVVLTILDNSLPRYRPDQAVEFLIKYLYPMSIISLVLAVVL</sequence>
<dbReference type="RefSeq" id="WP_014737291.1">
    <property type="nucleotide sequence ID" value="NC_017954.1"/>
</dbReference>
<dbReference type="OrthoDB" id="15253at2157"/>
<name>I3TE53_THEC1</name>
<feature type="transmembrane region" description="Helical" evidence="5">
    <location>
        <begin position="270"/>
        <end position="289"/>
    </location>
</feature>
<dbReference type="PANTHER" id="PTHR43359:SF1">
    <property type="entry name" value="FORMATE HYDROGENLYASE SUBUNIT 4-RELATED"/>
    <property type="match status" value="1"/>
</dbReference>
<evidence type="ECO:0000256" key="2">
    <source>
        <dbReference type="ARBA" id="ARBA00022692"/>
    </source>
</evidence>
<feature type="transmembrane region" description="Helical" evidence="5">
    <location>
        <begin position="301"/>
        <end position="322"/>
    </location>
</feature>
<protein>
    <submittedName>
        <fullName evidence="6">Membrane-bound ferredoxin-NADPH oxidoreductase MBX, subunit NuoH</fullName>
    </submittedName>
</protein>
<reference evidence="6 7" key="1">
    <citation type="journal article" date="2012" name="J. Bacteriol.">
        <title>Complete genome sequence of the hyperthermophilic cellulolytic Crenarchaeon 'Thermogladius cellulolyticus' 1633.</title>
        <authorList>
            <person name="Mardanov A.V."/>
            <person name="Kochetkova T.V."/>
            <person name="Beletsky A.V."/>
            <person name="Bonch-Osmolovskaya E.A."/>
            <person name="Ravin N.V."/>
            <person name="Skryabin K.G."/>
        </authorList>
    </citation>
    <scope>NUCLEOTIDE SEQUENCE [LARGE SCALE GENOMIC DNA]</scope>
    <source>
        <strain evidence="7">DSM 22663 / VKM B-2946 / 1633</strain>
    </source>
</reference>
<dbReference type="InterPro" id="IPR052561">
    <property type="entry name" value="ComplexI_Subunit1"/>
</dbReference>
<dbReference type="AlphaFoldDB" id="I3TE53"/>
<gene>
    <name evidence="6" type="ordered locus">TCELL_0616</name>
</gene>
<feature type="transmembrane region" description="Helical" evidence="5">
    <location>
        <begin position="247"/>
        <end position="264"/>
    </location>
</feature>
<feature type="transmembrane region" description="Helical" evidence="5">
    <location>
        <begin position="191"/>
        <end position="210"/>
    </location>
</feature>
<dbReference type="GeneID" id="13012925"/>
<dbReference type="InterPro" id="IPR001694">
    <property type="entry name" value="NADH_UbQ_OxRdtase_su1/FPO"/>
</dbReference>
<keyword evidence="7" id="KW-1185">Reference proteome</keyword>
<feature type="transmembrane region" description="Helical" evidence="5">
    <location>
        <begin position="6"/>
        <end position="32"/>
    </location>
</feature>
<feature type="transmembrane region" description="Helical" evidence="5">
    <location>
        <begin position="110"/>
        <end position="129"/>
    </location>
</feature>
<feature type="transmembrane region" description="Helical" evidence="5">
    <location>
        <begin position="141"/>
        <end position="164"/>
    </location>
</feature>
<dbReference type="Pfam" id="PF00146">
    <property type="entry name" value="NADHdh"/>
    <property type="match status" value="1"/>
</dbReference>
<dbReference type="PANTHER" id="PTHR43359">
    <property type="entry name" value="FORMATE HYDROGENLYASE SUBUNIT 4"/>
    <property type="match status" value="1"/>
</dbReference>
<dbReference type="STRING" id="1184251.TCELL_0616"/>
<dbReference type="KEGG" id="thg:TCELL_0616"/>
<comment type="subcellular location">
    <subcellularLocation>
        <location evidence="1">Membrane</location>
        <topology evidence="1">Multi-pass membrane protein</topology>
    </subcellularLocation>
</comment>
<proteinExistence type="predicted"/>
<evidence type="ECO:0000256" key="1">
    <source>
        <dbReference type="ARBA" id="ARBA00004141"/>
    </source>
</evidence>
<organism evidence="6 7">
    <name type="scientific">Thermogladius calderae (strain DSM 22663 / VKM B-2946 / 1633)</name>
    <dbReference type="NCBI Taxonomy" id="1184251"/>
    <lineage>
        <taxon>Archaea</taxon>
        <taxon>Thermoproteota</taxon>
        <taxon>Thermoprotei</taxon>
        <taxon>Desulfurococcales</taxon>
        <taxon>Desulfurococcaceae</taxon>
        <taxon>Thermogladius</taxon>
    </lineage>
</organism>
<dbReference type="GO" id="GO:0005886">
    <property type="term" value="C:plasma membrane"/>
    <property type="evidence" value="ECO:0007669"/>
    <property type="project" value="TreeGrafter"/>
</dbReference>
<evidence type="ECO:0000313" key="6">
    <source>
        <dbReference type="EMBL" id="AFK51041.1"/>
    </source>
</evidence>
<dbReference type="EMBL" id="CP003531">
    <property type="protein sequence ID" value="AFK51041.1"/>
    <property type="molecule type" value="Genomic_DNA"/>
</dbReference>
<keyword evidence="2 5" id="KW-0812">Transmembrane</keyword>
<evidence type="ECO:0000313" key="7">
    <source>
        <dbReference type="Proteomes" id="UP000005270"/>
    </source>
</evidence>
<feature type="transmembrane region" description="Helical" evidence="5">
    <location>
        <begin position="69"/>
        <end position="90"/>
    </location>
</feature>